<name>A0A1M5Z5K7_9FIRM</name>
<reference evidence="6" key="1">
    <citation type="submission" date="2016-11" db="EMBL/GenBank/DDBJ databases">
        <authorList>
            <person name="Varghese N."/>
            <person name="Submissions S."/>
        </authorList>
    </citation>
    <scope>NUCLEOTIDE SEQUENCE [LARGE SCALE GENOMIC DNA]</scope>
    <source>
        <strain evidence="6">DSM 15449</strain>
    </source>
</reference>
<dbReference type="AlphaFoldDB" id="A0A1M5Z5K7"/>
<evidence type="ECO:0000256" key="3">
    <source>
        <dbReference type="ARBA" id="ARBA00023014"/>
    </source>
</evidence>
<dbReference type="GO" id="GO:0051536">
    <property type="term" value="F:iron-sulfur cluster binding"/>
    <property type="evidence" value="ECO:0007669"/>
    <property type="project" value="UniProtKB-KW"/>
</dbReference>
<dbReference type="EMBL" id="FQXJ01000010">
    <property type="protein sequence ID" value="SHI19173.1"/>
    <property type="molecule type" value="Genomic_DNA"/>
</dbReference>
<dbReference type="PROSITE" id="PS00198">
    <property type="entry name" value="4FE4S_FER_1"/>
    <property type="match status" value="1"/>
</dbReference>
<proteinExistence type="predicted"/>
<evidence type="ECO:0000313" key="5">
    <source>
        <dbReference type="EMBL" id="SHI19173.1"/>
    </source>
</evidence>
<dbReference type="InterPro" id="IPR017896">
    <property type="entry name" value="4Fe4S_Fe-S-bd"/>
</dbReference>
<evidence type="ECO:0000256" key="2">
    <source>
        <dbReference type="ARBA" id="ARBA00023004"/>
    </source>
</evidence>
<dbReference type="Gene3D" id="3.30.70.20">
    <property type="match status" value="1"/>
</dbReference>
<accession>A0A1M5Z5K7</accession>
<dbReference type="SUPFAM" id="SSF54862">
    <property type="entry name" value="4Fe-4S ferredoxins"/>
    <property type="match status" value="1"/>
</dbReference>
<dbReference type="OrthoDB" id="9804603at2"/>
<dbReference type="Pfam" id="PF12838">
    <property type="entry name" value="Fer4_7"/>
    <property type="match status" value="1"/>
</dbReference>
<gene>
    <name evidence="5" type="ORF">SAMN02746098_02920</name>
</gene>
<dbReference type="GO" id="GO:0046872">
    <property type="term" value="F:metal ion binding"/>
    <property type="evidence" value="ECO:0007669"/>
    <property type="project" value="UniProtKB-KW"/>
</dbReference>
<keyword evidence="3" id="KW-0411">Iron-sulfur</keyword>
<keyword evidence="6" id="KW-1185">Reference proteome</keyword>
<keyword evidence="2" id="KW-0408">Iron</keyword>
<evidence type="ECO:0000256" key="1">
    <source>
        <dbReference type="ARBA" id="ARBA00022723"/>
    </source>
</evidence>
<evidence type="ECO:0000259" key="4">
    <source>
        <dbReference type="PROSITE" id="PS51379"/>
    </source>
</evidence>
<dbReference type="RefSeq" id="WP_073030459.1">
    <property type="nucleotide sequence ID" value="NZ_FQXJ01000010.1"/>
</dbReference>
<feature type="domain" description="4Fe-4S ferredoxin-type" evidence="4">
    <location>
        <begin position="53"/>
        <end position="80"/>
    </location>
</feature>
<dbReference type="InterPro" id="IPR017900">
    <property type="entry name" value="4Fe4S_Fe_S_CS"/>
</dbReference>
<keyword evidence="1" id="KW-0479">Metal-binding</keyword>
<dbReference type="PROSITE" id="PS51379">
    <property type="entry name" value="4FE4S_FER_2"/>
    <property type="match status" value="2"/>
</dbReference>
<evidence type="ECO:0000313" key="6">
    <source>
        <dbReference type="Proteomes" id="UP000183954"/>
    </source>
</evidence>
<sequence>MSVNVNLNRCDGCGVCVSKCPAKVLALKEIKQEDYDRLGMFGRLKIKVKGNSRAYVIKASACTQCGKCQINCHERAIKVG</sequence>
<feature type="domain" description="4Fe-4S ferredoxin-type" evidence="4">
    <location>
        <begin position="1"/>
        <end position="30"/>
    </location>
</feature>
<dbReference type="STRING" id="1121420.SAMN02746098_02920"/>
<protein>
    <submittedName>
        <fullName evidence="5">4Fe-4S dicluster domain-containing protein</fullName>
    </submittedName>
</protein>
<dbReference type="Proteomes" id="UP000183954">
    <property type="component" value="Unassembled WGS sequence"/>
</dbReference>
<organism evidence="5 6">
    <name type="scientific">Desulfosporosinus lacus DSM 15449</name>
    <dbReference type="NCBI Taxonomy" id="1121420"/>
    <lineage>
        <taxon>Bacteria</taxon>
        <taxon>Bacillati</taxon>
        <taxon>Bacillota</taxon>
        <taxon>Clostridia</taxon>
        <taxon>Eubacteriales</taxon>
        <taxon>Desulfitobacteriaceae</taxon>
        <taxon>Desulfosporosinus</taxon>
    </lineage>
</organism>